<keyword evidence="4" id="KW-1185">Reference proteome</keyword>
<evidence type="ECO:0000313" key="4">
    <source>
        <dbReference type="Proteomes" id="UP001160301"/>
    </source>
</evidence>
<gene>
    <name evidence="3" type="ORF">QHF89_39675</name>
</gene>
<evidence type="ECO:0000256" key="1">
    <source>
        <dbReference type="SAM" id="MobiDB-lite"/>
    </source>
</evidence>
<sequence>MAALLAAVAIFASASVFASNVFAQEGPCAAPEPFHGFWGGGQVQVRERVAGVPILATTRISYRQIRYTPCATGTPVFPPGVGEASISVGVPLFDNRRGGWLLQMAARGQGSQRPGEPASGLVTGAPATAGHLNLWGTPLPLIQLTGAASVTIVPQSPDVPLSITYLGGVRVYALYAKHAQANLGVMIGGSNTFVDIVPSLVFRVSDLEIWSYRMAIGVEIRSPVELSGGPVPFRWRLWGALTFALDKVDEGRIDRVHDAQTHSPSVDLARSSPEVAPPAQTAWEMTL</sequence>
<reference evidence="3 4" key="1">
    <citation type="submission" date="2023-04" db="EMBL/GenBank/DDBJ databases">
        <title>The genome sequence of Polyangium sorediatum DSM14670.</title>
        <authorList>
            <person name="Zhang X."/>
        </authorList>
    </citation>
    <scope>NUCLEOTIDE SEQUENCE [LARGE SCALE GENOMIC DNA]</scope>
    <source>
        <strain evidence="3 4">DSM 14670</strain>
    </source>
</reference>
<evidence type="ECO:0008006" key="5">
    <source>
        <dbReference type="Google" id="ProtNLM"/>
    </source>
</evidence>
<evidence type="ECO:0000313" key="3">
    <source>
        <dbReference type="EMBL" id="MDI1435691.1"/>
    </source>
</evidence>
<feature type="region of interest" description="Disordered" evidence="1">
    <location>
        <begin position="263"/>
        <end position="287"/>
    </location>
</feature>
<feature type="chain" id="PRO_5046587260" description="Secreted protein" evidence="2">
    <location>
        <begin position="19"/>
        <end position="287"/>
    </location>
</feature>
<evidence type="ECO:0000256" key="2">
    <source>
        <dbReference type="SAM" id="SignalP"/>
    </source>
</evidence>
<proteinExistence type="predicted"/>
<feature type="signal peptide" evidence="2">
    <location>
        <begin position="1"/>
        <end position="18"/>
    </location>
</feature>
<dbReference type="RefSeq" id="WP_136971603.1">
    <property type="nucleotide sequence ID" value="NZ_JARZHI010000064.1"/>
</dbReference>
<keyword evidence="2" id="KW-0732">Signal</keyword>
<organism evidence="3 4">
    <name type="scientific">Polyangium sorediatum</name>
    <dbReference type="NCBI Taxonomy" id="889274"/>
    <lineage>
        <taxon>Bacteria</taxon>
        <taxon>Pseudomonadati</taxon>
        <taxon>Myxococcota</taxon>
        <taxon>Polyangia</taxon>
        <taxon>Polyangiales</taxon>
        <taxon>Polyangiaceae</taxon>
        <taxon>Polyangium</taxon>
    </lineage>
</organism>
<dbReference type="Proteomes" id="UP001160301">
    <property type="component" value="Unassembled WGS sequence"/>
</dbReference>
<comment type="caution">
    <text evidence="3">The sequence shown here is derived from an EMBL/GenBank/DDBJ whole genome shotgun (WGS) entry which is preliminary data.</text>
</comment>
<dbReference type="EMBL" id="JARZHI010000064">
    <property type="protein sequence ID" value="MDI1435691.1"/>
    <property type="molecule type" value="Genomic_DNA"/>
</dbReference>
<protein>
    <recommendedName>
        <fullName evidence="5">Secreted protein</fullName>
    </recommendedName>
</protein>
<accession>A0ABT6P583</accession>
<name>A0ABT6P583_9BACT</name>